<comment type="subunit">
    <text evidence="15">Interacts with INCA1. Interacts with TMEM43, ENDOD1, TMEM33 and TMED1 to form a complex capable of modulating innate immune signaling through the cGAS-STING pathway. Interacts with UBE2J1; this interaction is important for SQSTM1 ubiquitination.</text>
</comment>
<dbReference type="EMBL" id="VOFY01000003">
    <property type="protein sequence ID" value="KAA8594269.1"/>
    <property type="molecule type" value="Genomic_DNA"/>
</dbReference>
<comment type="pathway">
    <text evidence="3">Protein modification; protein ubiquitination.</text>
</comment>
<keyword evidence="10" id="KW-0256">Endoplasmic reticulum</keyword>
<keyword evidence="7" id="KW-0479">Metal-binding</keyword>
<comment type="caution">
    <text evidence="22">The sequence shown here is derived from an EMBL/GenBank/DDBJ whole genome shotgun (WGS) entry which is preliminary data.</text>
</comment>
<dbReference type="CDD" id="cd16788">
    <property type="entry name" value="mRING-HC-C3HC5_RNF26"/>
    <property type="match status" value="1"/>
</dbReference>
<accession>A0A5J5DM84</accession>
<dbReference type="Pfam" id="PF13920">
    <property type="entry name" value="zf-C3HC4_3"/>
    <property type="match status" value="1"/>
</dbReference>
<dbReference type="GO" id="GO:0006511">
    <property type="term" value="P:ubiquitin-dependent protein catabolic process"/>
    <property type="evidence" value="ECO:0007669"/>
    <property type="project" value="TreeGrafter"/>
</dbReference>
<evidence type="ECO:0000256" key="20">
    <source>
        <dbReference type="SAM" id="Phobius"/>
    </source>
</evidence>
<keyword evidence="12 20" id="KW-1133">Transmembrane helix</keyword>
<dbReference type="InterPro" id="IPR013083">
    <property type="entry name" value="Znf_RING/FYVE/PHD"/>
</dbReference>
<dbReference type="PROSITE" id="PS50089">
    <property type="entry name" value="ZF_RING_2"/>
    <property type="match status" value="1"/>
</dbReference>
<feature type="transmembrane region" description="Helical" evidence="20">
    <location>
        <begin position="115"/>
        <end position="137"/>
    </location>
</feature>
<evidence type="ECO:0000256" key="11">
    <source>
        <dbReference type="ARBA" id="ARBA00022833"/>
    </source>
</evidence>
<evidence type="ECO:0000313" key="23">
    <source>
        <dbReference type="Proteomes" id="UP000327493"/>
    </source>
</evidence>
<evidence type="ECO:0000256" key="8">
    <source>
        <dbReference type="ARBA" id="ARBA00022771"/>
    </source>
</evidence>
<feature type="domain" description="RING-type" evidence="21">
    <location>
        <begin position="396"/>
        <end position="438"/>
    </location>
</feature>
<evidence type="ECO:0000256" key="9">
    <source>
        <dbReference type="ARBA" id="ARBA00022786"/>
    </source>
</evidence>
<dbReference type="GO" id="GO:0016567">
    <property type="term" value="P:protein ubiquitination"/>
    <property type="evidence" value="ECO:0007669"/>
    <property type="project" value="TreeGrafter"/>
</dbReference>
<dbReference type="SUPFAM" id="SSF57850">
    <property type="entry name" value="RING/U-box"/>
    <property type="match status" value="1"/>
</dbReference>
<evidence type="ECO:0000256" key="15">
    <source>
        <dbReference type="ARBA" id="ARBA00063040"/>
    </source>
</evidence>
<feature type="transmembrane region" description="Helical" evidence="20">
    <location>
        <begin position="201"/>
        <end position="234"/>
    </location>
</feature>
<evidence type="ECO:0000313" key="22">
    <source>
        <dbReference type="EMBL" id="KAA8594269.1"/>
    </source>
</evidence>
<dbReference type="InterPro" id="IPR001841">
    <property type="entry name" value="Znf_RING"/>
</dbReference>
<evidence type="ECO:0000256" key="5">
    <source>
        <dbReference type="ARBA" id="ARBA00022679"/>
    </source>
</evidence>
<sequence length="768" mass="83912">MGLVNFVISTIAKCLDAVCLLLDLNFVVVHSVVRTTLAVITFVSSLPTLLLNSVAELGNLALFSLMSLAEATSNVAHGTVTMLGSLVLAVEGLVESLKMVGYLSMHVLLRGKEHLCRGLLSVLEGCGIAVSLVVYFTNTVVNFALIATQNIYSVVVSVWQTVSNPLQKVLEFMLTSFTFLYSSLAGTSAFLWSPFKLMFDFLVSLVHMFVSIFILNIYGLLLTVTIALTTTAYLNPELARQATVRIVDYVNSFPALHRLYLALHRLVSALRRTPYFVCGAMHHLQRILHHLYMLERRLWQQLPRLSSQLGLAVRTQLNRDNNNRVRGDGDPGEERRDPPDGRAGDGAHQELLDLVFPSSSTDRPLKKQSSSGKDSKPLPAENLLTLLKEQEDRKKCVICQDCTKTVVLLPCRHLCLCRDCTNILLRQPVYQQNCPLCRHMILNTMDVKLEAGAVDCGVNGKVVNPWHFAVALFIEHDLVEADYIAHSDGSISPIPPVSPWLTRTAMSSRRARDTRIMTEKGHCCGVHDPRSLPLLCTANTSSRNTDRVRALFAAVIRGPDPGRQCHCKPPAGGGGLQNIVALLLNILALVAGILNRELVVVGELLSTVDAPRGEDDNVLLAVHSDDPRVAVGLTRVVNEAGGVAMHCGVYHLVVIDTKHYENGKLAWMSPYLLLAALSAGLPVSMGSGEFSSLELLAKKRAPKVVELGGLCCDDLEMGIVLLLWECAETGDRPLLAVSRGEYSRGRSEGGGTGHYGNTVTQLVRPTSL</sequence>
<proteinExistence type="predicted"/>
<feature type="compositionally biased region" description="Polar residues" evidence="19">
    <location>
        <begin position="359"/>
        <end position="372"/>
    </location>
</feature>
<name>A0A5J5DM84_9PERO</name>
<evidence type="ECO:0000256" key="2">
    <source>
        <dbReference type="ARBA" id="ARBA00004477"/>
    </source>
</evidence>
<comment type="subcellular location">
    <subcellularLocation>
        <location evidence="2">Endoplasmic reticulum membrane</location>
        <topology evidence="2">Multi-pass membrane protein</topology>
    </subcellularLocation>
</comment>
<keyword evidence="8 18" id="KW-0863">Zinc-finger</keyword>
<comment type="catalytic activity">
    <reaction evidence="1">
        <text>S-ubiquitinyl-[E2 ubiquitin-conjugating enzyme]-L-cysteine + [acceptor protein]-L-lysine = [E2 ubiquitin-conjugating enzyme]-L-cysteine + N(6)-ubiquitinyl-[acceptor protein]-L-lysine.</text>
        <dbReference type="EC" id="2.3.2.27"/>
    </reaction>
</comment>
<evidence type="ECO:0000256" key="13">
    <source>
        <dbReference type="ARBA" id="ARBA00023136"/>
    </source>
</evidence>
<keyword evidence="6 20" id="KW-0812">Transmembrane</keyword>
<evidence type="ECO:0000256" key="7">
    <source>
        <dbReference type="ARBA" id="ARBA00022723"/>
    </source>
</evidence>
<dbReference type="GO" id="GO:0008270">
    <property type="term" value="F:zinc ion binding"/>
    <property type="evidence" value="ECO:0007669"/>
    <property type="project" value="UniProtKB-KW"/>
</dbReference>
<keyword evidence="9" id="KW-0833">Ubl conjugation pathway</keyword>
<evidence type="ECO:0000256" key="6">
    <source>
        <dbReference type="ARBA" id="ARBA00022692"/>
    </source>
</evidence>
<evidence type="ECO:0000256" key="3">
    <source>
        <dbReference type="ARBA" id="ARBA00004906"/>
    </source>
</evidence>
<feature type="region of interest" description="Disordered" evidence="19">
    <location>
        <begin position="359"/>
        <end position="378"/>
    </location>
</feature>
<protein>
    <recommendedName>
        <fullName evidence="16">E3 ubiquitin-protein ligase RNF26</fullName>
        <ecNumber evidence="4">2.3.2.27</ecNumber>
    </recommendedName>
    <alternativeName>
        <fullName evidence="17">RING finger protein 26</fullName>
    </alternativeName>
</protein>
<comment type="function">
    <text evidence="14">E3 ubiquitin-protein ligase that plays a key role in endosome organization by retaining vesicles in the perinuclear cloud. Acts as a platform for perinuclear positioning of the endosomal system by mediating ubiquitination of SQSTM1 through interaction with the ubiquitin conjugating enzyme UBE2J1. Ubiquitinated SQSTM1 attracts specific vesicle-associated adapters, forming a molecular bridge that restrains cognate vesicles in the perinuclear region and organizes the endosomal pathway for efficient cargo transport. Also acts as a regulator of type I interferon production in response to viral infection by mediating the formation of 'Lys-11'-linked polyubiquitin chains on TMEM173/STING, leading to stabilize TMEM173/STING. Also required to limit type I interferon response by promoting autophagic degradation of IRF3.</text>
</comment>
<evidence type="ECO:0000256" key="14">
    <source>
        <dbReference type="ARBA" id="ARBA00057605"/>
    </source>
</evidence>
<keyword evidence="13 20" id="KW-0472">Membrane</keyword>
<evidence type="ECO:0000256" key="4">
    <source>
        <dbReference type="ARBA" id="ARBA00012483"/>
    </source>
</evidence>
<evidence type="ECO:0000259" key="21">
    <source>
        <dbReference type="PROSITE" id="PS50089"/>
    </source>
</evidence>
<feature type="region of interest" description="Disordered" evidence="19">
    <location>
        <begin position="320"/>
        <end position="345"/>
    </location>
</feature>
<dbReference type="Proteomes" id="UP000327493">
    <property type="component" value="Chromosome 3"/>
</dbReference>
<feature type="compositionally biased region" description="Basic and acidic residues" evidence="19">
    <location>
        <begin position="321"/>
        <end position="345"/>
    </location>
</feature>
<dbReference type="EC" id="2.3.2.27" evidence="4"/>
<keyword evidence="11" id="KW-0862">Zinc</keyword>
<evidence type="ECO:0000256" key="16">
    <source>
        <dbReference type="ARBA" id="ARBA00067352"/>
    </source>
</evidence>
<evidence type="ECO:0000256" key="1">
    <source>
        <dbReference type="ARBA" id="ARBA00000900"/>
    </source>
</evidence>
<gene>
    <name evidence="22" type="ORF">FQN60_005103</name>
</gene>
<feature type="transmembrane region" description="Helical" evidence="20">
    <location>
        <begin position="143"/>
        <end position="162"/>
    </location>
</feature>
<feature type="transmembrane region" description="Helical" evidence="20">
    <location>
        <begin position="36"/>
        <end position="55"/>
    </location>
</feature>
<reference evidence="22 23" key="1">
    <citation type="submission" date="2019-08" db="EMBL/GenBank/DDBJ databases">
        <title>A chromosome-level genome assembly, high-density linkage maps, and genome scans reveal the genomic architecture of hybrid incompatibilities underlying speciation via character displacement in darters (Percidae: Etheostominae).</title>
        <authorList>
            <person name="Moran R.L."/>
            <person name="Catchen J.M."/>
            <person name="Fuller R.C."/>
        </authorList>
    </citation>
    <scope>NUCLEOTIDE SEQUENCE [LARGE SCALE GENOMIC DNA]</scope>
    <source>
        <strain evidence="22">EspeVRDwgs_2016</strain>
        <tissue evidence="22">Muscle</tissue>
    </source>
</reference>
<dbReference type="GO" id="GO:0005789">
    <property type="term" value="C:endoplasmic reticulum membrane"/>
    <property type="evidence" value="ECO:0007669"/>
    <property type="project" value="UniProtKB-SubCell"/>
</dbReference>
<dbReference type="FunFam" id="3.30.40.10:FF:000387">
    <property type="entry name" value="RING finger protein 26"/>
    <property type="match status" value="1"/>
</dbReference>
<feature type="transmembrane region" description="Helical" evidence="20">
    <location>
        <begin position="174"/>
        <end position="195"/>
    </location>
</feature>
<evidence type="ECO:0000256" key="17">
    <source>
        <dbReference type="ARBA" id="ARBA00075536"/>
    </source>
</evidence>
<evidence type="ECO:0000256" key="12">
    <source>
        <dbReference type="ARBA" id="ARBA00022989"/>
    </source>
</evidence>
<evidence type="ECO:0000256" key="18">
    <source>
        <dbReference type="PROSITE-ProRule" id="PRU00175"/>
    </source>
</evidence>
<dbReference type="AlphaFoldDB" id="A0A5J5DM84"/>
<dbReference type="SMART" id="SM00184">
    <property type="entry name" value="RING"/>
    <property type="match status" value="1"/>
</dbReference>
<keyword evidence="5" id="KW-0808">Transferase</keyword>
<dbReference type="GO" id="GO:0061630">
    <property type="term" value="F:ubiquitin protein ligase activity"/>
    <property type="evidence" value="ECO:0007669"/>
    <property type="project" value="UniProtKB-EC"/>
</dbReference>
<dbReference type="PANTHER" id="PTHR22696:SF1">
    <property type="entry name" value="E3 UBIQUITIN-PROTEIN LIGASE RNF26"/>
    <property type="match status" value="1"/>
</dbReference>
<evidence type="ECO:0000256" key="10">
    <source>
        <dbReference type="ARBA" id="ARBA00022824"/>
    </source>
</evidence>
<dbReference type="Gene3D" id="3.30.40.10">
    <property type="entry name" value="Zinc/RING finger domain, C3HC4 (zinc finger)"/>
    <property type="match status" value="1"/>
</dbReference>
<dbReference type="InterPro" id="IPR040089">
    <property type="entry name" value="RNF26_mRING-HC-C3HC5"/>
</dbReference>
<organism evidence="22 23">
    <name type="scientific">Etheostoma spectabile</name>
    <name type="common">orangethroat darter</name>
    <dbReference type="NCBI Taxonomy" id="54343"/>
    <lineage>
        <taxon>Eukaryota</taxon>
        <taxon>Metazoa</taxon>
        <taxon>Chordata</taxon>
        <taxon>Craniata</taxon>
        <taxon>Vertebrata</taxon>
        <taxon>Euteleostomi</taxon>
        <taxon>Actinopterygii</taxon>
        <taxon>Neopterygii</taxon>
        <taxon>Teleostei</taxon>
        <taxon>Neoteleostei</taxon>
        <taxon>Acanthomorphata</taxon>
        <taxon>Eupercaria</taxon>
        <taxon>Perciformes</taxon>
        <taxon>Percoidei</taxon>
        <taxon>Percidae</taxon>
        <taxon>Etheostomatinae</taxon>
        <taxon>Etheostoma</taxon>
    </lineage>
</organism>
<feature type="transmembrane region" description="Helical" evidence="20">
    <location>
        <begin position="75"/>
        <end position="94"/>
    </location>
</feature>
<evidence type="ECO:0000256" key="19">
    <source>
        <dbReference type="SAM" id="MobiDB-lite"/>
    </source>
</evidence>
<keyword evidence="23" id="KW-1185">Reference proteome</keyword>
<dbReference type="PANTHER" id="PTHR22696">
    <property type="entry name" value="E3 UBIQUITIN-PROTEIN LIGASE RNF26"/>
    <property type="match status" value="1"/>
</dbReference>